<keyword evidence="9" id="KW-1278">Translocase</keyword>
<evidence type="ECO:0000256" key="11">
    <source>
        <dbReference type="ARBA" id="ARBA00023136"/>
    </source>
</evidence>
<dbReference type="GO" id="GO:0140581">
    <property type="term" value="F:P-type monovalent copper transporter activity"/>
    <property type="evidence" value="ECO:0007669"/>
    <property type="project" value="UniProtKB-EC"/>
</dbReference>
<feature type="transmembrane region" description="Helical" evidence="12">
    <location>
        <begin position="990"/>
        <end position="1009"/>
    </location>
</feature>
<dbReference type="EC" id="7.2.2.8" evidence="3"/>
<dbReference type="Proteomes" id="UP000198341">
    <property type="component" value="Chromosome 2"/>
</dbReference>
<dbReference type="InterPro" id="IPR059000">
    <property type="entry name" value="ATPase_P-type_domA"/>
</dbReference>
<dbReference type="GO" id="GO:0005507">
    <property type="term" value="F:copper ion binding"/>
    <property type="evidence" value="ECO:0007669"/>
    <property type="project" value="TreeGrafter"/>
</dbReference>
<evidence type="ECO:0000256" key="10">
    <source>
        <dbReference type="ARBA" id="ARBA00022989"/>
    </source>
</evidence>
<keyword evidence="10 12" id="KW-1133">Transmembrane helix</keyword>
<evidence type="ECO:0000256" key="3">
    <source>
        <dbReference type="ARBA" id="ARBA00012517"/>
    </source>
</evidence>
<dbReference type="PROSITE" id="PS00154">
    <property type="entry name" value="ATPASE_E1_E2"/>
    <property type="match status" value="1"/>
</dbReference>
<feature type="transmembrane region" description="Helical" evidence="12">
    <location>
        <begin position="1021"/>
        <end position="1039"/>
    </location>
</feature>
<evidence type="ECO:0000256" key="4">
    <source>
        <dbReference type="ARBA" id="ARBA00022448"/>
    </source>
</evidence>
<dbReference type="STRING" id="41875.K8EZQ0"/>
<keyword evidence="8 12" id="KW-0067">ATP-binding</keyword>
<feature type="domain" description="HMA" evidence="14">
    <location>
        <begin position="145"/>
        <end position="214"/>
    </location>
</feature>
<dbReference type="NCBIfam" id="TIGR01525">
    <property type="entry name" value="ATPase-IB_hvy"/>
    <property type="match status" value="1"/>
</dbReference>
<evidence type="ECO:0000256" key="5">
    <source>
        <dbReference type="ARBA" id="ARBA00022692"/>
    </source>
</evidence>
<evidence type="ECO:0000256" key="13">
    <source>
        <dbReference type="SAM" id="MobiDB-lite"/>
    </source>
</evidence>
<feature type="region of interest" description="Disordered" evidence="13">
    <location>
        <begin position="99"/>
        <end position="130"/>
    </location>
</feature>
<dbReference type="GeneID" id="19017327"/>
<feature type="transmembrane region" description="Helical" evidence="12">
    <location>
        <begin position="428"/>
        <end position="446"/>
    </location>
</feature>
<dbReference type="SUPFAM" id="SSF81665">
    <property type="entry name" value="Calcium ATPase, transmembrane domain M"/>
    <property type="match status" value="1"/>
</dbReference>
<feature type="domain" description="HMA" evidence="14">
    <location>
        <begin position="219"/>
        <end position="288"/>
    </location>
</feature>
<dbReference type="FunFam" id="3.30.70.100:FF:000001">
    <property type="entry name" value="ATPase copper transporting beta"/>
    <property type="match status" value="1"/>
</dbReference>
<keyword evidence="6 12" id="KW-0479">Metal-binding</keyword>
<keyword evidence="16" id="KW-1185">Reference proteome</keyword>
<feature type="compositionally biased region" description="Low complexity" evidence="13">
    <location>
        <begin position="99"/>
        <end position="108"/>
    </location>
</feature>
<feature type="transmembrane region" description="Helical" evidence="12">
    <location>
        <begin position="314"/>
        <end position="331"/>
    </location>
</feature>
<dbReference type="GO" id="GO:0016020">
    <property type="term" value="C:membrane"/>
    <property type="evidence" value="ECO:0007669"/>
    <property type="project" value="UniProtKB-SubCell"/>
</dbReference>
<evidence type="ECO:0000256" key="1">
    <source>
        <dbReference type="ARBA" id="ARBA00004127"/>
    </source>
</evidence>
<dbReference type="RefSeq" id="XP_007514513.1">
    <property type="nucleotide sequence ID" value="XM_007514451.1"/>
</dbReference>
<dbReference type="GO" id="GO:0016887">
    <property type="term" value="F:ATP hydrolysis activity"/>
    <property type="evidence" value="ECO:0007669"/>
    <property type="project" value="InterPro"/>
</dbReference>
<feature type="compositionally biased region" description="Low complexity" evidence="13">
    <location>
        <begin position="906"/>
        <end position="915"/>
    </location>
</feature>
<dbReference type="SFLD" id="SFLDS00003">
    <property type="entry name" value="Haloacid_Dehalogenase"/>
    <property type="match status" value="1"/>
</dbReference>
<evidence type="ECO:0000256" key="9">
    <source>
        <dbReference type="ARBA" id="ARBA00022967"/>
    </source>
</evidence>
<dbReference type="Pfam" id="PF00702">
    <property type="entry name" value="Hydrolase"/>
    <property type="match status" value="1"/>
</dbReference>
<evidence type="ECO:0000256" key="12">
    <source>
        <dbReference type="RuleBase" id="RU362081"/>
    </source>
</evidence>
<protein>
    <recommendedName>
        <fullName evidence="3">P-type Cu(+) transporter</fullName>
        <ecNumber evidence="3">7.2.2.8</ecNumber>
    </recommendedName>
</protein>
<dbReference type="InterPro" id="IPR044492">
    <property type="entry name" value="P_typ_ATPase_HD_dom"/>
</dbReference>
<sequence length="1063" mass="115273">MDEKDEIIELLEFDVSGMSCDRCAMWVTEAIKKNVENVVDVRVKSVKTTERNVCVSLKLLLSDDDEKKGASSSSSKTETKNIIRALELAGYGCVESNENNTTMKTTTNPGVFSDDDEDEEEEKGRLIKSSNSVSSFTEKQTIKSKTYHFNVEGMTCASCVSGVENAIKSIQDDSMISFSVNLLSESATVVIANDSKLKPDDIANEISDFGFDCAVSKPDAMKFNVSGMVCQSCPPRIENAILKRFPNDVVSVSASELLEKVVVEMKPGTSVGARDILYAIQSLGYGCEIWNENESDEKKGRKSKLIERKYKKQFLLSVPLALPLLLMMIVFDPIDETKAFFMQKVDGNQRVSLMWIISWILATPAQFVLGYQFYARAFSAMKHKTATMDTLIAMGTSAAYFYSVYVVLKNVFSKSHDDENKHGKEDAIFFETSTVLISFVLLGKWLEARAKGKASEAIQKLVSLAPNTAIICEVINNNIEAMQIVSEREIDSNLLQRDDVVKVVPGSAFPVDGVVLSGETAADESAITGESLPVPKTKNSFVIAGTTNTFGTVFVAATNVGAERALNKIVRLVEDAQTSKAPIQARADKISAVFVPSVVALAFLSFIFWLIAVKATTSVPKSWTEDEGEFVFCFVFFVTVLVIACPCALGLATPTAVMVGTGVGAKLGILIKGGEPLEIAHDVTVVCFDKTGTLTLGLPSVVEVFCAPGTNVGIDEAQLLKIAAVAEKSSEHPLGKAIVLYVEEDRQLDVSDLSVSNFAAVPGRGLECMLRSEGRQQEKKLRVGNSDFILDDDDDGSKAISSSSSFSEIIRSCEEKGCTVVCVELDGVFLGFIALADKPRPEAQKALRALKQRNVEIAMVSGDNKAVCETIARQIGSIDYIFSQCLPRDKVNCVKELQARERKPISSSGGSSSSSSRRRTKNGKNVVAFVGDGVNDAPAMTRANIGIAVGAGTDIAMEAAGIVLVKSDIFDVVHALDLSRATFRRIEMNLFFSLGYNALGIPIAAGLLYPFVKVRLPPEVAGLAMALSSVSVVTSSLMLKRFKRCKEEEEFEDEAVVTTDNIV</sequence>
<dbReference type="Gene3D" id="3.40.1110.10">
    <property type="entry name" value="Calcium-transporting ATPase, cytoplasmic domain N"/>
    <property type="match status" value="1"/>
</dbReference>
<dbReference type="Gene3D" id="3.40.50.1000">
    <property type="entry name" value="HAD superfamily/HAD-like"/>
    <property type="match status" value="1"/>
</dbReference>
<dbReference type="InterPro" id="IPR008250">
    <property type="entry name" value="ATPase_P-typ_transduc_dom_A_sf"/>
</dbReference>
<keyword evidence="4" id="KW-0813">Transport</keyword>
<dbReference type="InterPro" id="IPR001757">
    <property type="entry name" value="P_typ_ATPase"/>
</dbReference>
<evidence type="ECO:0000259" key="14">
    <source>
        <dbReference type="PROSITE" id="PS50846"/>
    </source>
</evidence>
<dbReference type="InterPro" id="IPR018303">
    <property type="entry name" value="ATPase_P-typ_P_site"/>
</dbReference>
<dbReference type="SFLD" id="SFLDG00002">
    <property type="entry name" value="C1.7:_P-type_atpase_like"/>
    <property type="match status" value="1"/>
</dbReference>
<dbReference type="PANTHER" id="PTHR43520">
    <property type="entry name" value="ATP7, ISOFORM B"/>
    <property type="match status" value="1"/>
</dbReference>
<dbReference type="PRINTS" id="PR00119">
    <property type="entry name" value="CATATPASE"/>
</dbReference>
<dbReference type="OrthoDB" id="432719at2759"/>
<proteinExistence type="inferred from homology"/>
<dbReference type="SUPFAM" id="SSF81660">
    <property type="entry name" value="Metal cation-transporting ATPase, ATP-binding domain N"/>
    <property type="match status" value="1"/>
</dbReference>
<comment type="similarity">
    <text evidence="2 12">Belongs to the cation transport ATPase (P-type) (TC 3.A.3) family. Type IB subfamily.</text>
</comment>
<dbReference type="InterPro" id="IPR027256">
    <property type="entry name" value="P-typ_ATPase_IB"/>
</dbReference>
<evidence type="ECO:0000313" key="15">
    <source>
        <dbReference type="EMBL" id="CCO14753.1"/>
    </source>
</evidence>
<dbReference type="InterPro" id="IPR023298">
    <property type="entry name" value="ATPase_P-typ_TM_dom_sf"/>
</dbReference>
<feature type="transmembrane region" description="Helical" evidence="12">
    <location>
        <begin position="590"/>
        <end position="611"/>
    </location>
</feature>
<dbReference type="NCBIfam" id="TIGR01494">
    <property type="entry name" value="ATPase_P-type"/>
    <property type="match status" value="1"/>
</dbReference>
<dbReference type="InterPro" id="IPR023214">
    <property type="entry name" value="HAD_sf"/>
</dbReference>
<keyword evidence="7 12" id="KW-0547">Nucleotide-binding</keyword>
<gene>
    <name evidence="15" type="ORF">Bathy02g02130</name>
</gene>
<dbReference type="FunFam" id="2.70.150.10:FF:000002">
    <property type="entry name" value="Copper-transporting ATPase 1, putative"/>
    <property type="match status" value="1"/>
</dbReference>
<accession>K8EZQ0</accession>
<keyword evidence="5 12" id="KW-0812">Transmembrane</keyword>
<dbReference type="InterPro" id="IPR036163">
    <property type="entry name" value="HMA_dom_sf"/>
</dbReference>
<dbReference type="InterPro" id="IPR006121">
    <property type="entry name" value="HMA_dom"/>
</dbReference>
<reference evidence="15 16" key="1">
    <citation type="submission" date="2011-10" db="EMBL/GenBank/DDBJ databases">
        <authorList>
            <person name="Genoscope - CEA"/>
        </authorList>
    </citation>
    <scope>NUCLEOTIDE SEQUENCE [LARGE SCALE GENOMIC DNA]</scope>
    <source>
        <strain evidence="15 16">RCC 1105</strain>
    </source>
</reference>
<organism evidence="15 16">
    <name type="scientific">Bathycoccus prasinos</name>
    <dbReference type="NCBI Taxonomy" id="41875"/>
    <lineage>
        <taxon>Eukaryota</taxon>
        <taxon>Viridiplantae</taxon>
        <taxon>Chlorophyta</taxon>
        <taxon>Mamiellophyceae</taxon>
        <taxon>Mamiellales</taxon>
        <taxon>Bathycoccaceae</taxon>
        <taxon>Bathycoccus</taxon>
    </lineage>
</organism>
<feature type="region of interest" description="Disordered" evidence="13">
    <location>
        <begin position="902"/>
        <end position="921"/>
    </location>
</feature>
<name>K8EZQ0_9CHLO</name>
<dbReference type="SFLD" id="SFLDF00027">
    <property type="entry name" value="p-type_atpase"/>
    <property type="match status" value="1"/>
</dbReference>
<dbReference type="CDD" id="cd02094">
    <property type="entry name" value="P-type_ATPase_Cu-like"/>
    <property type="match status" value="1"/>
</dbReference>
<keyword evidence="11 12" id="KW-0472">Membrane</keyword>
<evidence type="ECO:0000256" key="2">
    <source>
        <dbReference type="ARBA" id="ARBA00006024"/>
    </source>
</evidence>
<evidence type="ECO:0000256" key="7">
    <source>
        <dbReference type="ARBA" id="ARBA00022741"/>
    </source>
</evidence>
<dbReference type="PRINTS" id="PR00942">
    <property type="entry name" value="CUATPASEI"/>
</dbReference>
<dbReference type="PANTHER" id="PTHR43520:SF8">
    <property type="entry name" value="P-TYPE CU(+) TRANSPORTER"/>
    <property type="match status" value="1"/>
</dbReference>
<dbReference type="Pfam" id="PF00403">
    <property type="entry name" value="HMA"/>
    <property type="match status" value="1"/>
</dbReference>
<dbReference type="Pfam" id="PF00122">
    <property type="entry name" value="E1-E2_ATPase"/>
    <property type="match status" value="1"/>
</dbReference>
<evidence type="ECO:0000313" key="16">
    <source>
        <dbReference type="Proteomes" id="UP000198341"/>
    </source>
</evidence>
<dbReference type="SUPFAM" id="SSF55008">
    <property type="entry name" value="HMA, heavy metal-associated domain"/>
    <property type="match status" value="3"/>
</dbReference>
<evidence type="ECO:0000256" key="6">
    <source>
        <dbReference type="ARBA" id="ARBA00022723"/>
    </source>
</evidence>
<dbReference type="AlphaFoldDB" id="K8EZQ0"/>
<dbReference type="EMBL" id="FO082277">
    <property type="protein sequence ID" value="CCO14753.1"/>
    <property type="molecule type" value="Genomic_DNA"/>
</dbReference>
<dbReference type="InterPro" id="IPR023299">
    <property type="entry name" value="ATPase_P-typ_cyto_dom_N"/>
</dbReference>
<feature type="transmembrane region" description="Helical" evidence="12">
    <location>
        <begin position="631"/>
        <end position="652"/>
    </location>
</feature>
<feature type="transmembrane region" description="Helical" evidence="12">
    <location>
        <begin position="386"/>
        <end position="408"/>
    </location>
</feature>
<dbReference type="SUPFAM" id="SSF81653">
    <property type="entry name" value="Calcium ATPase, transduction domain A"/>
    <property type="match status" value="1"/>
</dbReference>
<evidence type="ECO:0000256" key="8">
    <source>
        <dbReference type="ARBA" id="ARBA00022840"/>
    </source>
</evidence>
<dbReference type="GO" id="GO:0012505">
    <property type="term" value="C:endomembrane system"/>
    <property type="evidence" value="ECO:0007669"/>
    <property type="project" value="UniProtKB-SubCell"/>
</dbReference>
<dbReference type="InterPro" id="IPR036412">
    <property type="entry name" value="HAD-like_sf"/>
</dbReference>
<dbReference type="GO" id="GO:0043682">
    <property type="term" value="F:P-type divalent copper transporter activity"/>
    <property type="evidence" value="ECO:0007669"/>
    <property type="project" value="TreeGrafter"/>
</dbReference>
<feature type="transmembrane region" description="Helical" evidence="12">
    <location>
        <begin position="351"/>
        <end position="374"/>
    </location>
</feature>
<dbReference type="eggNOG" id="KOG0207">
    <property type="taxonomic scope" value="Eukaryota"/>
</dbReference>
<comment type="subcellular location">
    <subcellularLocation>
        <location evidence="1">Endomembrane system</location>
        <topology evidence="1">Multi-pass membrane protein</topology>
    </subcellularLocation>
    <subcellularLocation>
        <location evidence="12">Membrane</location>
    </subcellularLocation>
</comment>
<dbReference type="SUPFAM" id="SSF56784">
    <property type="entry name" value="HAD-like"/>
    <property type="match status" value="1"/>
</dbReference>
<dbReference type="KEGG" id="bpg:Bathy02g02130"/>
<dbReference type="CDD" id="cd00371">
    <property type="entry name" value="HMA"/>
    <property type="match status" value="2"/>
</dbReference>
<dbReference type="Gene3D" id="2.70.150.10">
    <property type="entry name" value="Calcium-transporting ATPase, cytoplasmic transduction domain A"/>
    <property type="match status" value="1"/>
</dbReference>
<dbReference type="GO" id="GO:0055070">
    <property type="term" value="P:copper ion homeostasis"/>
    <property type="evidence" value="ECO:0007669"/>
    <property type="project" value="TreeGrafter"/>
</dbReference>
<dbReference type="Gene3D" id="3.30.70.100">
    <property type="match status" value="3"/>
</dbReference>
<dbReference type="PROSITE" id="PS50846">
    <property type="entry name" value="HMA_2"/>
    <property type="match status" value="2"/>
</dbReference>
<dbReference type="GO" id="GO:0005524">
    <property type="term" value="F:ATP binding"/>
    <property type="evidence" value="ECO:0007669"/>
    <property type="project" value="UniProtKB-UniRule"/>
</dbReference>